<evidence type="ECO:0000256" key="8">
    <source>
        <dbReference type="SAM" id="MobiDB-lite"/>
    </source>
</evidence>
<feature type="region of interest" description="Disordered" evidence="8">
    <location>
        <begin position="671"/>
        <end position="711"/>
    </location>
</feature>
<organism evidence="9 10">
    <name type="scientific">Naegleria lovaniensis</name>
    <name type="common">Amoeba</name>
    <dbReference type="NCBI Taxonomy" id="51637"/>
    <lineage>
        <taxon>Eukaryota</taxon>
        <taxon>Discoba</taxon>
        <taxon>Heterolobosea</taxon>
        <taxon>Tetramitia</taxon>
        <taxon>Eutetramitia</taxon>
        <taxon>Vahlkampfiidae</taxon>
        <taxon>Naegleria</taxon>
    </lineage>
</organism>
<dbReference type="EC" id="2.1.1.233" evidence="3"/>
<feature type="region of interest" description="Disordered" evidence="8">
    <location>
        <begin position="565"/>
        <end position="610"/>
    </location>
</feature>
<dbReference type="PANTHER" id="PTHR13600:SF21">
    <property type="entry name" value="LEUCINE CARBOXYL METHYLTRANSFERASE 1"/>
    <property type="match status" value="1"/>
</dbReference>
<evidence type="ECO:0000256" key="2">
    <source>
        <dbReference type="ARBA" id="ARBA00010703"/>
    </source>
</evidence>
<comment type="catalytic activity">
    <reaction evidence="1">
        <text>[phosphatase 2A protein]-C-terminal L-leucine + S-adenosyl-L-methionine = [phosphatase 2A protein]-C-terminal L-leucine methyl ester + S-adenosyl-L-homocysteine</text>
        <dbReference type="Rhea" id="RHEA:48544"/>
        <dbReference type="Rhea" id="RHEA-COMP:12134"/>
        <dbReference type="Rhea" id="RHEA-COMP:12135"/>
        <dbReference type="ChEBI" id="CHEBI:57856"/>
        <dbReference type="ChEBI" id="CHEBI:59789"/>
        <dbReference type="ChEBI" id="CHEBI:90516"/>
        <dbReference type="ChEBI" id="CHEBI:90517"/>
        <dbReference type="EC" id="2.1.1.233"/>
    </reaction>
</comment>
<reference evidence="9 10" key="1">
    <citation type="journal article" date="2018" name="BMC Genomics">
        <title>The genome of Naegleria lovaniensis, the basis for a comparative approach to unravel pathogenicity factors of the human pathogenic amoeba N. fowleri.</title>
        <authorList>
            <person name="Liechti N."/>
            <person name="Schurch N."/>
            <person name="Bruggmann R."/>
            <person name="Wittwer M."/>
        </authorList>
    </citation>
    <scope>NUCLEOTIDE SEQUENCE [LARGE SCALE GENOMIC DNA]</scope>
    <source>
        <strain evidence="9 10">ATCC 30569</strain>
    </source>
</reference>
<proteinExistence type="inferred from homology"/>
<dbReference type="InterPro" id="IPR029063">
    <property type="entry name" value="SAM-dependent_MTases_sf"/>
</dbReference>
<dbReference type="EMBL" id="PYSW02000003">
    <property type="protein sequence ID" value="KAG2393059.1"/>
    <property type="molecule type" value="Genomic_DNA"/>
</dbReference>
<evidence type="ECO:0000256" key="7">
    <source>
        <dbReference type="ARBA" id="ARBA00032526"/>
    </source>
</evidence>
<keyword evidence="5" id="KW-0808">Transferase</keyword>
<feature type="compositionally biased region" description="Polar residues" evidence="8">
    <location>
        <begin position="101"/>
        <end position="116"/>
    </location>
</feature>
<keyword evidence="4" id="KW-0489">Methyltransferase</keyword>
<keyword evidence="6" id="KW-0949">S-adenosyl-L-methionine</keyword>
<evidence type="ECO:0000256" key="5">
    <source>
        <dbReference type="ARBA" id="ARBA00022679"/>
    </source>
</evidence>
<dbReference type="Proteomes" id="UP000816034">
    <property type="component" value="Unassembled WGS sequence"/>
</dbReference>
<gene>
    <name evidence="9" type="ORF">C9374_009636</name>
</gene>
<feature type="compositionally biased region" description="Low complexity" evidence="8">
    <location>
        <begin position="86"/>
        <end position="100"/>
    </location>
</feature>
<dbReference type="SUPFAM" id="SSF53335">
    <property type="entry name" value="S-adenosyl-L-methionine-dependent methyltransferases"/>
    <property type="match status" value="1"/>
</dbReference>
<dbReference type="Pfam" id="PF04072">
    <property type="entry name" value="LCM"/>
    <property type="match status" value="1"/>
</dbReference>
<dbReference type="InterPro" id="IPR016651">
    <property type="entry name" value="LCMT1"/>
</dbReference>
<protein>
    <recommendedName>
        <fullName evidence="3">[phosphatase 2A protein]-leucine-carboxy methyltransferase</fullName>
        <ecNumber evidence="3">2.1.1.233</ecNumber>
    </recommendedName>
    <alternativeName>
        <fullName evidence="7">[Phosphatase 2A protein]-leucine-carboxy methyltransferase 1</fullName>
    </alternativeName>
</protein>
<evidence type="ECO:0000256" key="3">
    <source>
        <dbReference type="ARBA" id="ARBA00012834"/>
    </source>
</evidence>
<feature type="compositionally biased region" description="Low complexity" evidence="8">
    <location>
        <begin position="30"/>
        <end position="57"/>
    </location>
</feature>
<keyword evidence="10" id="KW-1185">Reference proteome</keyword>
<sequence>MAPSNSAHNGGRPFPGRPNKSFSLDRCHVTTTTTTTRPSLHMSSSSTPPTLSTSGSMLHSPYHVQYFHHHHHDDDHESPLKLLGAQQPQQPQQQIVSQQQHSSGSTLDQTSPTSQVIQTNDEATQCKYILSQLGYIHDDYIQHMLQQHSSNQVLATSPFNKPSTLQLTSIFNKQPLSPSIRLSNHLNTSFHHQPFQNIQNQSPYTNNHHTPFNNNHHSQISPFNNNNHIQNSPSNEFKNQVLASPIIIKGYYIRYQLIKKLVEDFIHQNKHNDTLQIINLGSGYDTLYFYIRDCKWNTTSDSHVLGSSGHNPSIKYLELDFPKVIESKKRILETLNIEFMSSSIHEKSKHVSSSSSSSSSCMNRIDQMDHSMNINNNNTTTINTTITSPTQSTTQTPCQSTTTQSTTPTNTFTNNDTTTTTTTTTTWIHDRNSSIMNNTNEPISNLSYILESCDLSDIQSFKNIILQYCNTHAPTLFISEVAMCYMSKKDSSLLLDTIYYDLFKSSFNVKFIVYEPVMDQNNSYGKQMLNNLSKRNSPFISISSSLNEQYERFKKYYQEDITNTTTTTTTTSNTDTSTTSNTDTDTSTTSNTDTDSTTSNTDTDTSTTSNTDTNLCIHIDTLFNIHNEMIKLDKTLFNIHKRHPMFDGIEEWQMISQVYAFLYIRRQDDDDTNKNEPSLSITCSSSSGSGSSNNNHHIGRNTTTTHTSNNITNNMSNNTTSHNNMDTTHQSMTHKIQLCNMINLLHRMNWNDSSQ</sequence>
<dbReference type="Gene3D" id="3.40.50.150">
    <property type="entry name" value="Vaccinia Virus protein VP39"/>
    <property type="match status" value="1"/>
</dbReference>
<dbReference type="RefSeq" id="XP_044554953.1">
    <property type="nucleotide sequence ID" value="XM_044699845.1"/>
</dbReference>
<dbReference type="AlphaFoldDB" id="A0AA88GYS5"/>
<dbReference type="InterPro" id="IPR007213">
    <property type="entry name" value="Ppm1/Ppm2/Tcmp"/>
</dbReference>
<accession>A0AA88GYS5</accession>
<feature type="region of interest" description="Disordered" evidence="8">
    <location>
        <begin position="387"/>
        <end position="421"/>
    </location>
</feature>
<evidence type="ECO:0000256" key="1">
    <source>
        <dbReference type="ARBA" id="ARBA00000724"/>
    </source>
</evidence>
<dbReference type="GO" id="GO:0018423">
    <property type="term" value="F:protein C-terminal leucine carboxyl O-methyltransferase activity"/>
    <property type="evidence" value="ECO:0007669"/>
    <property type="project" value="UniProtKB-EC"/>
</dbReference>
<evidence type="ECO:0000256" key="4">
    <source>
        <dbReference type="ARBA" id="ARBA00022603"/>
    </source>
</evidence>
<feature type="region of interest" description="Disordered" evidence="8">
    <location>
        <begin position="84"/>
        <end position="116"/>
    </location>
</feature>
<dbReference type="PANTHER" id="PTHR13600">
    <property type="entry name" value="LEUCINE CARBOXYL METHYLTRANSFERASE"/>
    <property type="match status" value="1"/>
</dbReference>
<dbReference type="GO" id="GO:0032259">
    <property type="term" value="P:methylation"/>
    <property type="evidence" value="ECO:0007669"/>
    <property type="project" value="UniProtKB-KW"/>
</dbReference>
<comment type="caution">
    <text evidence="9">The sequence shown here is derived from an EMBL/GenBank/DDBJ whole genome shotgun (WGS) entry which is preliminary data.</text>
</comment>
<feature type="compositionally biased region" description="Low complexity" evidence="8">
    <location>
        <begin position="684"/>
        <end position="711"/>
    </location>
</feature>
<feature type="region of interest" description="Disordered" evidence="8">
    <location>
        <begin position="1"/>
        <end position="57"/>
    </location>
</feature>
<evidence type="ECO:0000313" key="10">
    <source>
        <dbReference type="Proteomes" id="UP000816034"/>
    </source>
</evidence>
<evidence type="ECO:0000313" key="9">
    <source>
        <dbReference type="EMBL" id="KAG2393059.1"/>
    </source>
</evidence>
<dbReference type="GeneID" id="68102090"/>
<evidence type="ECO:0000256" key="6">
    <source>
        <dbReference type="ARBA" id="ARBA00022691"/>
    </source>
</evidence>
<comment type="similarity">
    <text evidence="2">Belongs to the methyltransferase superfamily. LCMT family.</text>
</comment>
<name>A0AA88GYS5_NAELO</name>